<dbReference type="AlphaFoldDB" id="A0A3Q0EN95"/>
<gene>
    <name evidence="2" type="primary">LOC106753134</name>
</gene>
<accession>A0A3Q0EN95</accession>
<name>A0A3Q0EN95_VIGRR</name>
<protein>
    <submittedName>
        <fullName evidence="2">Uncharacterized protein LOC106753134</fullName>
    </submittedName>
</protein>
<dbReference type="KEGG" id="vra:106753134"/>
<dbReference type="STRING" id="3916.A0A3Q0EN95"/>
<dbReference type="OrthoDB" id="1708372at2759"/>
<proteinExistence type="predicted"/>
<evidence type="ECO:0000313" key="1">
    <source>
        <dbReference type="Proteomes" id="UP000087766"/>
    </source>
</evidence>
<dbReference type="RefSeq" id="XP_022633115.1">
    <property type="nucleotide sequence ID" value="XM_022777394.1"/>
</dbReference>
<keyword evidence="1" id="KW-1185">Reference proteome</keyword>
<reference evidence="2" key="1">
    <citation type="submission" date="2025-08" db="UniProtKB">
        <authorList>
            <consortium name="RefSeq"/>
        </authorList>
    </citation>
    <scope>IDENTIFICATION</scope>
    <source>
        <tissue evidence="2">Leaf</tissue>
    </source>
</reference>
<dbReference type="GeneID" id="106753134"/>
<sequence length="164" mass="18429">METKEVKVDVMMESQEDKKKRGYSKEGRYWLVHLAIQEQCSCECEEAERKRSEKEGGCSMGDAGAGAGVKIDVFWDEGMLEHDTGIGVFHTGMKVGFLEVLDKHPENSDRVRNMVSILKKGPIAPYISWNSGRSALISELLSFHTPVSLEADKENPHLRNSERS</sequence>
<organism evidence="1 2">
    <name type="scientific">Vigna radiata var. radiata</name>
    <name type="common">Mung bean</name>
    <name type="synonym">Phaseolus aureus</name>
    <dbReference type="NCBI Taxonomy" id="3916"/>
    <lineage>
        <taxon>Eukaryota</taxon>
        <taxon>Viridiplantae</taxon>
        <taxon>Streptophyta</taxon>
        <taxon>Embryophyta</taxon>
        <taxon>Tracheophyta</taxon>
        <taxon>Spermatophyta</taxon>
        <taxon>Magnoliopsida</taxon>
        <taxon>eudicotyledons</taxon>
        <taxon>Gunneridae</taxon>
        <taxon>Pentapetalae</taxon>
        <taxon>rosids</taxon>
        <taxon>fabids</taxon>
        <taxon>Fabales</taxon>
        <taxon>Fabaceae</taxon>
        <taxon>Papilionoideae</taxon>
        <taxon>50 kb inversion clade</taxon>
        <taxon>NPAAA clade</taxon>
        <taxon>indigoferoid/millettioid clade</taxon>
        <taxon>Phaseoleae</taxon>
        <taxon>Vigna</taxon>
    </lineage>
</organism>
<evidence type="ECO:0000313" key="2">
    <source>
        <dbReference type="RefSeq" id="XP_022633115.1"/>
    </source>
</evidence>
<dbReference type="Proteomes" id="UP000087766">
    <property type="component" value="Unplaced"/>
</dbReference>